<dbReference type="Proteomes" id="UP000220629">
    <property type="component" value="Unassembled WGS sequence"/>
</dbReference>
<evidence type="ECO:0000313" key="1">
    <source>
        <dbReference type="EMBL" id="PEH39167.1"/>
    </source>
</evidence>
<name>A0A2A7S674_BURGA</name>
<dbReference type="RefSeq" id="WP_096749476.1">
    <property type="nucleotide sequence ID" value="NZ_CADEPO010000004.1"/>
</dbReference>
<accession>A0A2A7S674</accession>
<sequence>MKLECTIKRGGIPPTDFFMLLNKVGAVIDVIATSEPQLSRSSWRMKGYSLEAAQSREVYEADGTPSSTAIETLRRERADESIASLAIWGGQVNQEFGASIEVLACGGDFPDTVTIEVRGAFVDAKKDAVVAIVARAALEFMPTAISATPKGYEEQQAFDDRPGVGWMLYLPVELTAQQIPEAWELIPVVSADGGRRLGTIIVSIEDEPFSIDNEAHLVAAHDIEVRLISMDLLPRFIDI</sequence>
<comment type="caution">
    <text evidence="1">The sequence shown here is derived from an EMBL/GenBank/DDBJ whole genome shotgun (WGS) entry which is preliminary data.</text>
</comment>
<dbReference type="EMBL" id="PDDY01000004">
    <property type="protein sequence ID" value="PEH39167.1"/>
    <property type="molecule type" value="Genomic_DNA"/>
</dbReference>
<gene>
    <name evidence="1" type="ORF">CRM94_33225</name>
</gene>
<evidence type="ECO:0000313" key="2">
    <source>
        <dbReference type="Proteomes" id="UP000220629"/>
    </source>
</evidence>
<reference evidence="2" key="1">
    <citation type="submission" date="2017-09" db="EMBL/GenBank/DDBJ databases">
        <title>FDA dAtabase for Regulatory Grade micrObial Sequences (FDA-ARGOS): Supporting development and validation of Infectious Disease Dx tests.</title>
        <authorList>
            <person name="Minogue T."/>
            <person name="Wolcott M."/>
            <person name="Wasieloski L."/>
            <person name="Aguilar W."/>
            <person name="Moore D."/>
            <person name="Tallon L."/>
            <person name="Sadzewicz L."/>
            <person name="Ott S."/>
            <person name="Zhao X."/>
            <person name="Nagaraj S."/>
            <person name="Vavikolanu K."/>
            <person name="Aluvathingal J."/>
            <person name="Nadendla S."/>
            <person name="Sichtig H."/>
        </authorList>
    </citation>
    <scope>NUCLEOTIDE SEQUENCE [LARGE SCALE GENOMIC DNA]</scope>
    <source>
        <strain evidence="2">FDAARGOS_390</strain>
    </source>
</reference>
<organism evidence="1 2">
    <name type="scientific">Burkholderia gladioli</name>
    <name type="common">Pseudomonas marginata</name>
    <name type="synonym">Phytomonas marginata</name>
    <dbReference type="NCBI Taxonomy" id="28095"/>
    <lineage>
        <taxon>Bacteria</taxon>
        <taxon>Pseudomonadati</taxon>
        <taxon>Pseudomonadota</taxon>
        <taxon>Betaproteobacteria</taxon>
        <taxon>Burkholderiales</taxon>
        <taxon>Burkholderiaceae</taxon>
        <taxon>Burkholderia</taxon>
    </lineage>
</organism>
<protein>
    <submittedName>
        <fullName evidence="1">LysR family transcriptional regulator</fullName>
    </submittedName>
</protein>
<dbReference type="AlphaFoldDB" id="A0A2A7S674"/>
<proteinExistence type="predicted"/>